<keyword evidence="1" id="KW-0812">Transmembrane</keyword>
<reference evidence="2 3" key="1">
    <citation type="submission" date="2019-07" db="EMBL/GenBank/DDBJ databases">
        <title>Genome sequencing of 100 strains of the haloalkaliphilic chemolithoautotrophic sulfur-oxidizing bacterium Thioalkalivibrio.</title>
        <authorList>
            <person name="Muyzer G."/>
        </authorList>
    </citation>
    <scope>NUCLEOTIDE SEQUENCE [LARGE SCALE GENOMIC DNA]</scope>
    <source>
        <strain evidence="2 3">ASO4-4</strain>
    </source>
</reference>
<dbReference type="Proteomes" id="UP000318307">
    <property type="component" value="Unassembled WGS sequence"/>
</dbReference>
<dbReference type="OrthoDB" id="7870017at2"/>
<comment type="caution">
    <text evidence="2">The sequence shown here is derived from an EMBL/GenBank/DDBJ whole genome shotgun (WGS) entry which is preliminary data.</text>
</comment>
<feature type="transmembrane region" description="Helical" evidence="1">
    <location>
        <begin position="77"/>
        <end position="102"/>
    </location>
</feature>
<feature type="transmembrane region" description="Helical" evidence="1">
    <location>
        <begin position="6"/>
        <end position="27"/>
    </location>
</feature>
<sequence>MSAEYMILVMGMGLVSFVPRWIPLFFLSRRKMPALLVEWLDLIPVSILAALLVPYLITAGEPRVLSFTRPELAVAFPTLLVALWTRSLGVTLVAGMVMFWLAGKTGWF</sequence>
<dbReference type="EMBL" id="VLLC01000001">
    <property type="protein sequence ID" value="TWI77412.1"/>
    <property type="molecule type" value="Genomic_DNA"/>
</dbReference>
<evidence type="ECO:0000256" key="1">
    <source>
        <dbReference type="SAM" id="Phobius"/>
    </source>
</evidence>
<gene>
    <name evidence="2" type="ORF">LZ24_00222</name>
</gene>
<evidence type="ECO:0000313" key="2">
    <source>
        <dbReference type="EMBL" id="TWI77412.1"/>
    </source>
</evidence>
<dbReference type="RefSeq" id="WP_144681436.1">
    <property type="nucleotide sequence ID" value="NZ_VLLC01000001.1"/>
</dbReference>
<protein>
    <submittedName>
        <fullName evidence="2">Branched-subunit amino acid transport protein</fullName>
    </submittedName>
</protein>
<evidence type="ECO:0000313" key="3">
    <source>
        <dbReference type="Proteomes" id="UP000318307"/>
    </source>
</evidence>
<keyword evidence="1" id="KW-0472">Membrane</keyword>
<feature type="transmembrane region" description="Helical" evidence="1">
    <location>
        <begin position="39"/>
        <end position="57"/>
    </location>
</feature>
<keyword evidence="3" id="KW-1185">Reference proteome</keyword>
<name>A0A562S7M3_9BACT</name>
<accession>A0A562S7M3</accession>
<dbReference type="Pfam" id="PF05437">
    <property type="entry name" value="AzlD"/>
    <property type="match status" value="1"/>
</dbReference>
<dbReference type="AlphaFoldDB" id="A0A562S7M3"/>
<dbReference type="InterPro" id="IPR008407">
    <property type="entry name" value="Brnchd-chn_aa_trnsp_AzlD"/>
</dbReference>
<keyword evidence="1" id="KW-1133">Transmembrane helix</keyword>
<organism evidence="2 3">
    <name type="scientific">Desulfobotulus alkaliphilus</name>
    <dbReference type="NCBI Taxonomy" id="622671"/>
    <lineage>
        <taxon>Bacteria</taxon>
        <taxon>Pseudomonadati</taxon>
        <taxon>Thermodesulfobacteriota</taxon>
        <taxon>Desulfobacteria</taxon>
        <taxon>Desulfobacterales</taxon>
        <taxon>Desulfobacteraceae</taxon>
        <taxon>Desulfobotulus</taxon>
    </lineage>
</organism>
<proteinExistence type="predicted"/>